<dbReference type="EC" id="5.3.1.24" evidence="4 10"/>
<evidence type="ECO:0000256" key="1">
    <source>
        <dbReference type="ARBA" id="ARBA00001164"/>
    </source>
</evidence>
<dbReference type="InterPro" id="IPR001240">
    <property type="entry name" value="PRAI_dom"/>
</dbReference>
<dbReference type="PANTHER" id="PTHR42894">
    <property type="entry name" value="N-(5'-PHOSPHORIBOSYL)ANTHRANILATE ISOMERASE"/>
    <property type="match status" value="1"/>
</dbReference>
<dbReference type="InterPro" id="IPR013785">
    <property type="entry name" value="Aldolase_TIM"/>
</dbReference>
<dbReference type="Pfam" id="PF00697">
    <property type="entry name" value="PRAI"/>
    <property type="match status" value="1"/>
</dbReference>
<gene>
    <name evidence="10 12" type="primary">trpF</name>
    <name evidence="12" type="ORF">SH1V18_18730</name>
</gene>
<comment type="pathway">
    <text evidence="2 10">Amino-acid biosynthesis; L-tryptophan biosynthesis; L-tryptophan from chorismate: step 3/5.</text>
</comment>
<name>A0A9W5YBM9_9FIRM</name>
<keyword evidence="9 10" id="KW-0413">Isomerase</keyword>
<evidence type="ECO:0000256" key="10">
    <source>
        <dbReference type="HAMAP-Rule" id="MF_00135"/>
    </source>
</evidence>
<dbReference type="FunFam" id="3.20.20.70:FF:000075">
    <property type="entry name" value="Tryptophan biosynthesis protein TRP1"/>
    <property type="match status" value="1"/>
</dbReference>
<evidence type="ECO:0000256" key="7">
    <source>
        <dbReference type="ARBA" id="ARBA00022822"/>
    </source>
</evidence>
<comment type="caution">
    <text evidence="12">The sequence shown here is derived from an EMBL/GenBank/DDBJ whole genome shotgun (WGS) entry which is preliminary data.</text>
</comment>
<dbReference type="EMBL" id="BRLB01000004">
    <property type="protein sequence ID" value="GKX29393.1"/>
    <property type="molecule type" value="Genomic_DNA"/>
</dbReference>
<keyword evidence="13" id="KW-1185">Reference proteome</keyword>
<feature type="domain" description="N-(5'phosphoribosyl) anthranilate isomerase (PRAI)" evidence="11">
    <location>
        <begin position="5"/>
        <end position="198"/>
    </location>
</feature>
<dbReference type="GO" id="GO:0000162">
    <property type="term" value="P:L-tryptophan biosynthetic process"/>
    <property type="evidence" value="ECO:0007669"/>
    <property type="project" value="UniProtKB-UniRule"/>
</dbReference>
<dbReference type="HAMAP" id="MF_00135">
    <property type="entry name" value="PRAI"/>
    <property type="match status" value="1"/>
</dbReference>
<sequence>MIPEIKICGIKNIDEINIINEYPVNYIGFIFAPSKRQVTQEMVMKLRDNVRKNIKAVGVFVDEEVSRINELASTCKLDIVQLHGNENNEYCKKIKYPIWKSIAVSNKESLEAIDSYKGIDGILLDTYYKGKKGGTGKIFNWHLVKNISKHNKVILAGGLKPENIIEAVDIVKPQIIDVNSGVETNIMKDENKIKELFNKWY</sequence>
<reference evidence="12" key="1">
    <citation type="submission" date="2022-06" db="EMBL/GenBank/DDBJ databases">
        <title>Vallitalea longa sp. nov., an anaerobic bacterium isolated from marine sediment.</title>
        <authorList>
            <person name="Hirano S."/>
            <person name="Terahara T."/>
            <person name="Mori K."/>
            <person name="Hamada M."/>
            <person name="Matsumoto R."/>
            <person name="Kobayashi T."/>
        </authorList>
    </citation>
    <scope>NUCLEOTIDE SEQUENCE</scope>
    <source>
        <strain evidence="12">SH18-1</strain>
    </source>
</reference>
<accession>A0A9W5YBM9</accession>
<evidence type="ECO:0000256" key="3">
    <source>
        <dbReference type="ARBA" id="ARBA00007571"/>
    </source>
</evidence>
<evidence type="ECO:0000313" key="13">
    <source>
        <dbReference type="Proteomes" id="UP001144256"/>
    </source>
</evidence>
<dbReference type="SUPFAM" id="SSF51366">
    <property type="entry name" value="Ribulose-phoshate binding barrel"/>
    <property type="match status" value="1"/>
</dbReference>
<comment type="catalytic activity">
    <reaction evidence="1 10">
        <text>N-(5-phospho-beta-D-ribosyl)anthranilate = 1-(2-carboxyphenylamino)-1-deoxy-D-ribulose 5-phosphate</text>
        <dbReference type="Rhea" id="RHEA:21540"/>
        <dbReference type="ChEBI" id="CHEBI:18277"/>
        <dbReference type="ChEBI" id="CHEBI:58613"/>
        <dbReference type="EC" id="5.3.1.24"/>
    </reaction>
</comment>
<keyword evidence="8 10" id="KW-0057">Aromatic amino acid biosynthesis</keyword>
<dbReference type="RefSeq" id="WP_281814865.1">
    <property type="nucleotide sequence ID" value="NZ_BRLB01000004.1"/>
</dbReference>
<proteinExistence type="inferred from homology"/>
<evidence type="ECO:0000256" key="9">
    <source>
        <dbReference type="ARBA" id="ARBA00023235"/>
    </source>
</evidence>
<evidence type="ECO:0000256" key="4">
    <source>
        <dbReference type="ARBA" id="ARBA00012572"/>
    </source>
</evidence>
<evidence type="ECO:0000313" key="12">
    <source>
        <dbReference type="EMBL" id="GKX29393.1"/>
    </source>
</evidence>
<dbReference type="InterPro" id="IPR011060">
    <property type="entry name" value="RibuloseP-bd_barrel"/>
</dbReference>
<dbReference type="CDD" id="cd00405">
    <property type="entry name" value="PRAI"/>
    <property type="match status" value="1"/>
</dbReference>
<protein>
    <recommendedName>
        <fullName evidence="5 10">N-(5'-phosphoribosyl)anthranilate isomerase</fullName>
        <shortName evidence="10">PRAI</shortName>
        <ecNumber evidence="4 10">5.3.1.24</ecNumber>
    </recommendedName>
</protein>
<evidence type="ECO:0000256" key="6">
    <source>
        <dbReference type="ARBA" id="ARBA00022605"/>
    </source>
</evidence>
<evidence type="ECO:0000256" key="2">
    <source>
        <dbReference type="ARBA" id="ARBA00004664"/>
    </source>
</evidence>
<organism evidence="12 13">
    <name type="scientific">Vallitalea longa</name>
    <dbReference type="NCBI Taxonomy" id="2936439"/>
    <lineage>
        <taxon>Bacteria</taxon>
        <taxon>Bacillati</taxon>
        <taxon>Bacillota</taxon>
        <taxon>Clostridia</taxon>
        <taxon>Lachnospirales</taxon>
        <taxon>Vallitaleaceae</taxon>
        <taxon>Vallitalea</taxon>
    </lineage>
</organism>
<dbReference type="AlphaFoldDB" id="A0A9W5YBM9"/>
<evidence type="ECO:0000256" key="5">
    <source>
        <dbReference type="ARBA" id="ARBA00022272"/>
    </source>
</evidence>
<comment type="similarity">
    <text evidence="3 10">Belongs to the TrpF family.</text>
</comment>
<keyword evidence="6 10" id="KW-0028">Amino-acid biosynthesis</keyword>
<dbReference type="GO" id="GO:0004640">
    <property type="term" value="F:phosphoribosylanthranilate isomerase activity"/>
    <property type="evidence" value="ECO:0007669"/>
    <property type="project" value="UniProtKB-UniRule"/>
</dbReference>
<evidence type="ECO:0000256" key="8">
    <source>
        <dbReference type="ARBA" id="ARBA00023141"/>
    </source>
</evidence>
<dbReference type="Gene3D" id="3.20.20.70">
    <property type="entry name" value="Aldolase class I"/>
    <property type="match status" value="1"/>
</dbReference>
<dbReference type="InterPro" id="IPR044643">
    <property type="entry name" value="TrpF_fam"/>
</dbReference>
<dbReference type="PANTHER" id="PTHR42894:SF1">
    <property type="entry name" value="N-(5'-PHOSPHORIBOSYL)ANTHRANILATE ISOMERASE"/>
    <property type="match status" value="1"/>
</dbReference>
<evidence type="ECO:0000259" key="11">
    <source>
        <dbReference type="Pfam" id="PF00697"/>
    </source>
</evidence>
<dbReference type="Proteomes" id="UP001144256">
    <property type="component" value="Unassembled WGS sequence"/>
</dbReference>
<keyword evidence="7 10" id="KW-0822">Tryptophan biosynthesis</keyword>